<comment type="caution">
    <text evidence="3">The sequence shown here is derived from an EMBL/GenBank/DDBJ whole genome shotgun (WGS) entry which is preliminary data.</text>
</comment>
<feature type="region of interest" description="Disordered" evidence="1">
    <location>
        <begin position="58"/>
        <end position="78"/>
    </location>
</feature>
<dbReference type="InterPro" id="IPR022893">
    <property type="entry name" value="Shikimate_DH_fam"/>
</dbReference>
<dbReference type="InterPro" id="IPR036291">
    <property type="entry name" value="NAD(P)-bd_dom_sf"/>
</dbReference>
<dbReference type="PANTHER" id="PTHR21089">
    <property type="entry name" value="SHIKIMATE DEHYDROGENASE"/>
    <property type="match status" value="1"/>
</dbReference>
<reference evidence="3 4" key="1">
    <citation type="journal article" date="2020" name="Mol. Plant">
        <title>The Chromosome-Based Rubber Tree Genome Provides New Insights into Spurge Genome Evolution and Rubber Biosynthesis.</title>
        <authorList>
            <person name="Liu J."/>
            <person name="Shi C."/>
            <person name="Shi C.C."/>
            <person name="Li W."/>
            <person name="Zhang Q.J."/>
            <person name="Zhang Y."/>
            <person name="Li K."/>
            <person name="Lu H.F."/>
            <person name="Shi C."/>
            <person name="Zhu S.T."/>
            <person name="Xiao Z.Y."/>
            <person name="Nan H."/>
            <person name="Yue Y."/>
            <person name="Zhu X.G."/>
            <person name="Wu Y."/>
            <person name="Hong X.N."/>
            <person name="Fan G.Y."/>
            <person name="Tong Y."/>
            <person name="Zhang D."/>
            <person name="Mao C.L."/>
            <person name="Liu Y.L."/>
            <person name="Hao S.J."/>
            <person name="Liu W.Q."/>
            <person name="Lv M.Q."/>
            <person name="Zhang H.B."/>
            <person name="Liu Y."/>
            <person name="Hu-Tang G.R."/>
            <person name="Wang J.P."/>
            <person name="Wang J.H."/>
            <person name="Sun Y.H."/>
            <person name="Ni S.B."/>
            <person name="Chen W.B."/>
            <person name="Zhang X.C."/>
            <person name="Jiao Y.N."/>
            <person name="Eichler E.E."/>
            <person name="Li G.H."/>
            <person name="Liu X."/>
            <person name="Gao L.Z."/>
        </authorList>
    </citation>
    <scope>NUCLEOTIDE SEQUENCE [LARGE SCALE GENOMIC DNA]</scope>
    <source>
        <strain evidence="4">cv. GT1</strain>
        <tissue evidence="3">Leaf</tissue>
    </source>
</reference>
<dbReference type="InterPro" id="IPR013785">
    <property type="entry name" value="Aldolase_TIM"/>
</dbReference>
<dbReference type="SUPFAM" id="SSF53223">
    <property type="entry name" value="Aminoacid dehydrogenase-like, N-terminal domain"/>
    <property type="match status" value="1"/>
</dbReference>
<evidence type="ECO:0000256" key="1">
    <source>
        <dbReference type="SAM" id="MobiDB-lite"/>
    </source>
</evidence>
<organism evidence="3 4">
    <name type="scientific">Hevea brasiliensis</name>
    <name type="common">Para rubber tree</name>
    <name type="synonym">Siphonia brasiliensis</name>
    <dbReference type="NCBI Taxonomy" id="3981"/>
    <lineage>
        <taxon>Eukaryota</taxon>
        <taxon>Viridiplantae</taxon>
        <taxon>Streptophyta</taxon>
        <taxon>Embryophyta</taxon>
        <taxon>Tracheophyta</taxon>
        <taxon>Spermatophyta</taxon>
        <taxon>Magnoliopsida</taxon>
        <taxon>eudicotyledons</taxon>
        <taxon>Gunneridae</taxon>
        <taxon>Pentapetalae</taxon>
        <taxon>rosids</taxon>
        <taxon>fabids</taxon>
        <taxon>Malpighiales</taxon>
        <taxon>Euphorbiaceae</taxon>
        <taxon>Crotonoideae</taxon>
        <taxon>Micrandreae</taxon>
        <taxon>Hevea</taxon>
    </lineage>
</organism>
<proteinExistence type="predicted"/>
<dbReference type="GO" id="GO:0009423">
    <property type="term" value="P:chorismate biosynthetic process"/>
    <property type="evidence" value="ECO:0007669"/>
    <property type="project" value="TreeGrafter"/>
</dbReference>
<dbReference type="AlphaFoldDB" id="A0A6A6MPM1"/>
<dbReference type="CDD" id="cd01065">
    <property type="entry name" value="NAD_bind_Shikimate_DH"/>
    <property type="match status" value="1"/>
</dbReference>
<dbReference type="GO" id="GO:0019632">
    <property type="term" value="P:shikimate metabolic process"/>
    <property type="evidence" value="ECO:0007669"/>
    <property type="project" value="TreeGrafter"/>
</dbReference>
<dbReference type="InterPro" id="IPR046346">
    <property type="entry name" value="Aminoacid_DH-like_N_sf"/>
</dbReference>
<sequence>MNLCRLSTSKCHNLILPSSITRLSPPIVIVELHFPVTSNSKPIRPPKQPQFSTTIFRYQSPSHPQSSQEDDKDDPEAQVQDLRVPDNWLLPSKALQESEWLRVTLHKWLDDEYCPEETNVEISKVAAQSYYDSLVGKRTDLGEILLKMARELESISYQESFHGAFSSANAAVNLIAQRIELQGEMLSSTEKATAEGADLVELRIDSMTFSHISQVQKLIKLRTLPTIVAFSYGNGRQNSWKTNVNTWLQVMRSAVDLNVEFVEMDCEVASDINMTEYLYNRTNSKLIVSSYVNSEKPSTEELGNLIACMQSTGADAIKLVINVDYITDLATVFKMLAHCQVPLIAVAMGSRGLISQLLGPKFVGHSKGPIVHNPAFRHIRYNGFYVPMQVDDIKEFFRTYTRTDFAGFSVGIPHKEAAVGCCGEIHPLAKSVGAVNTIVRRPTDGKLVGYNTDCDASVSAIEDALRERWASNRGASDISPLAGKTLCWLGQEEREEPLFLVCQKRGTRVIIFNRNYERAKALANAVSGKALPYENLDRFPTENGMILANASAVGMEPNSDQSPISKEALKAYELVFDAVYTPRNTRLLQEAKEAGTIVVSGVEMFIRQALGQFRLLTGGLAPEAFMRKLVLEQF</sequence>
<dbReference type="Gene3D" id="3.40.50.10860">
    <property type="entry name" value="Leucine Dehydrogenase, chain A, domain 1"/>
    <property type="match status" value="1"/>
</dbReference>
<name>A0A6A6MPM1_HEVBR</name>
<evidence type="ECO:0000259" key="2">
    <source>
        <dbReference type="Pfam" id="PF08501"/>
    </source>
</evidence>
<gene>
    <name evidence="3" type="ORF">GH714_037271</name>
</gene>
<keyword evidence="4" id="KW-1185">Reference proteome</keyword>
<dbReference type="PANTHER" id="PTHR21089:SF7">
    <property type="entry name" value="BIFUNCTIONAL 3-DEHYDROQUINATE DEHYDRATASE_SHIKIMATE DEHYDROGENASE, CHLOROPLASTIC-LIKE ISOFORM X1"/>
    <property type="match status" value="1"/>
</dbReference>
<dbReference type="SUPFAM" id="SSF51735">
    <property type="entry name" value="NAD(P)-binding Rossmann-fold domains"/>
    <property type="match status" value="1"/>
</dbReference>
<dbReference type="InterPro" id="IPR013708">
    <property type="entry name" value="Shikimate_DH-bd_N"/>
</dbReference>
<feature type="domain" description="Shikimate dehydrogenase substrate binding N-terminal" evidence="2">
    <location>
        <begin position="363"/>
        <end position="438"/>
    </location>
</feature>
<feature type="compositionally biased region" description="Polar residues" evidence="1">
    <location>
        <begin position="58"/>
        <end position="67"/>
    </location>
</feature>
<evidence type="ECO:0000313" key="4">
    <source>
        <dbReference type="Proteomes" id="UP000467840"/>
    </source>
</evidence>
<protein>
    <recommendedName>
        <fullName evidence="2">Shikimate dehydrogenase substrate binding N-terminal domain-containing protein</fullName>
    </recommendedName>
</protein>
<dbReference type="Gene3D" id="3.20.20.70">
    <property type="entry name" value="Aldolase class I"/>
    <property type="match status" value="1"/>
</dbReference>
<dbReference type="Proteomes" id="UP000467840">
    <property type="component" value="Chromosome 15"/>
</dbReference>
<accession>A0A6A6MPM1</accession>
<evidence type="ECO:0000313" key="3">
    <source>
        <dbReference type="EMBL" id="KAF2314947.1"/>
    </source>
</evidence>
<dbReference type="Pfam" id="PF01487">
    <property type="entry name" value="DHquinase_I"/>
    <property type="match status" value="1"/>
</dbReference>
<dbReference type="Pfam" id="PF08501">
    <property type="entry name" value="Shikimate_dh_N"/>
    <property type="match status" value="1"/>
</dbReference>
<dbReference type="EMBL" id="JAAGAX010000005">
    <property type="protein sequence ID" value="KAF2314947.1"/>
    <property type="molecule type" value="Genomic_DNA"/>
</dbReference>
<dbReference type="GO" id="GO:0004764">
    <property type="term" value="F:shikimate 3-dehydrogenase (NADP+) activity"/>
    <property type="evidence" value="ECO:0007669"/>
    <property type="project" value="InterPro"/>
</dbReference>
<dbReference type="CDD" id="cd00502">
    <property type="entry name" value="DHQase_I"/>
    <property type="match status" value="1"/>
</dbReference>
<dbReference type="GO" id="GO:0003855">
    <property type="term" value="F:3-dehydroquinate dehydratase activity"/>
    <property type="evidence" value="ECO:0007669"/>
    <property type="project" value="InterPro"/>
</dbReference>
<dbReference type="Gene3D" id="3.40.50.720">
    <property type="entry name" value="NAD(P)-binding Rossmann-like Domain"/>
    <property type="match status" value="1"/>
</dbReference>
<dbReference type="SUPFAM" id="SSF51569">
    <property type="entry name" value="Aldolase"/>
    <property type="match status" value="1"/>
</dbReference>
<dbReference type="InterPro" id="IPR001381">
    <property type="entry name" value="DHquinase_I"/>
</dbReference>